<accession>W4K4C6</accession>
<proteinExistence type="predicted"/>
<dbReference type="KEGG" id="hir:HETIRDRAFT_103312"/>
<sequence>MSLTSTNSPRESLPHPARSRCKEGYIKASSLPSPDFLDASSHSFGWQCDFSLHPILSRSH</sequence>
<gene>
    <name evidence="1" type="ORF">HETIRDRAFT_103312</name>
</gene>
<protein>
    <submittedName>
        <fullName evidence="1">Uncharacterized protein</fullName>
    </submittedName>
</protein>
<dbReference type="RefSeq" id="XP_009548706.1">
    <property type="nucleotide sequence ID" value="XM_009550411.1"/>
</dbReference>
<name>W4K4C6_HETIT</name>
<organism evidence="1 2">
    <name type="scientific">Heterobasidion irregulare (strain TC 32-1)</name>
    <dbReference type="NCBI Taxonomy" id="747525"/>
    <lineage>
        <taxon>Eukaryota</taxon>
        <taxon>Fungi</taxon>
        <taxon>Dikarya</taxon>
        <taxon>Basidiomycota</taxon>
        <taxon>Agaricomycotina</taxon>
        <taxon>Agaricomycetes</taxon>
        <taxon>Russulales</taxon>
        <taxon>Bondarzewiaceae</taxon>
        <taxon>Heterobasidion</taxon>
        <taxon>Heterobasidion annosum species complex</taxon>
    </lineage>
</organism>
<dbReference type="HOGENOM" id="CLU_2942032_0_0_1"/>
<dbReference type="AlphaFoldDB" id="W4K4C6"/>
<evidence type="ECO:0000313" key="1">
    <source>
        <dbReference type="EMBL" id="ETW80195.1"/>
    </source>
</evidence>
<dbReference type="GeneID" id="20665892"/>
<dbReference type="EMBL" id="KI925460">
    <property type="protein sequence ID" value="ETW80195.1"/>
    <property type="molecule type" value="Genomic_DNA"/>
</dbReference>
<evidence type="ECO:0000313" key="2">
    <source>
        <dbReference type="Proteomes" id="UP000030671"/>
    </source>
</evidence>
<keyword evidence="2" id="KW-1185">Reference proteome</keyword>
<reference evidence="1 2" key="1">
    <citation type="journal article" date="2012" name="New Phytol.">
        <title>Insight into trade-off between wood decay and parasitism from the genome of a fungal forest pathogen.</title>
        <authorList>
            <person name="Olson A."/>
            <person name="Aerts A."/>
            <person name="Asiegbu F."/>
            <person name="Belbahri L."/>
            <person name="Bouzid O."/>
            <person name="Broberg A."/>
            <person name="Canback B."/>
            <person name="Coutinho P.M."/>
            <person name="Cullen D."/>
            <person name="Dalman K."/>
            <person name="Deflorio G."/>
            <person name="van Diepen L.T."/>
            <person name="Dunand C."/>
            <person name="Duplessis S."/>
            <person name="Durling M."/>
            <person name="Gonthier P."/>
            <person name="Grimwood J."/>
            <person name="Fossdal C.G."/>
            <person name="Hansson D."/>
            <person name="Henrissat B."/>
            <person name="Hietala A."/>
            <person name="Himmelstrand K."/>
            <person name="Hoffmeister D."/>
            <person name="Hogberg N."/>
            <person name="James T.Y."/>
            <person name="Karlsson M."/>
            <person name="Kohler A."/>
            <person name="Kues U."/>
            <person name="Lee Y.H."/>
            <person name="Lin Y.C."/>
            <person name="Lind M."/>
            <person name="Lindquist E."/>
            <person name="Lombard V."/>
            <person name="Lucas S."/>
            <person name="Lunden K."/>
            <person name="Morin E."/>
            <person name="Murat C."/>
            <person name="Park J."/>
            <person name="Raffaello T."/>
            <person name="Rouze P."/>
            <person name="Salamov A."/>
            <person name="Schmutz J."/>
            <person name="Solheim H."/>
            <person name="Stahlberg J."/>
            <person name="Velez H."/>
            <person name="de Vries R.P."/>
            <person name="Wiebenga A."/>
            <person name="Woodward S."/>
            <person name="Yakovlev I."/>
            <person name="Garbelotto M."/>
            <person name="Martin F."/>
            <person name="Grigoriev I.V."/>
            <person name="Stenlid J."/>
        </authorList>
    </citation>
    <scope>NUCLEOTIDE SEQUENCE [LARGE SCALE GENOMIC DNA]</scope>
    <source>
        <strain evidence="1 2">TC 32-1</strain>
    </source>
</reference>
<dbReference type="InParanoid" id="W4K4C6"/>
<dbReference type="Proteomes" id="UP000030671">
    <property type="component" value="Unassembled WGS sequence"/>
</dbReference>